<proteinExistence type="predicted"/>
<evidence type="ECO:0000313" key="1">
    <source>
        <dbReference type="EMBL" id="GAG05892.1"/>
    </source>
</evidence>
<dbReference type="InterPro" id="IPR027417">
    <property type="entry name" value="P-loop_NTPase"/>
</dbReference>
<comment type="caution">
    <text evidence="1">The sequence shown here is derived from an EMBL/GenBank/DDBJ whole genome shotgun (WGS) entry which is preliminary data.</text>
</comment>
<dbReference type="GO" id="GO:0009236">
    <property type="term" value="P:cobalamin biosynthetic process"/>
    <property type="evidence" value="ECO:0007669"/>
    <property type="project" value="InterPro"/>
</dbReference>
<dbReference type="PANTHER" id="PTHR46638">
    <property type="entry name" value="CORRINOID ADENOSYLTRANSFERASE"/>
    <property type="match status" value="1"/>
</dbReference>
<dbReference type="PIRSF" id="PIRSF015617">
    <property type="entry name" value="Adensltrnsf_CobA"/>
    <property type="match status" value="1"/>
</dbReference>
<accession>X0V3A7</accession>
<dbReference type="GO" id="GO:0008817">
    <property type="term" value="F:corrinoid adenosyltransferase activity"/>
    <property type="evidence" value="ECO:0007669"/>
    <property type="project" value="InterPro"/>
</dbReference>
<reference evidence="1" key="1">
    <citation type="journal article" date="2014" name="Front. Microbiol.">
        <title>High frequency of phylogenetically diverse reductive dehalogenase-homologous genes in deep subseafloor sedimentary metagenomes.</title>
        <authorList>
            <person name="Kawai M."/>
            <person name="Futagami T."/>
            <person name="Toyoda A."/>
            <person name="Takaki Y."/>
            <person name="Nishi S."/>
            <person name="Hori S."/>
            <person name="Arai W."/>
            <person name="Tsubouchi T."/>
            <person name="Morono Y."/>
            <person name="Uchiyama I."/>
            <person name="Ito T."/>
            <person name="Fujiyama A."/>
            <person name="Inagaki F."/>
            <person name="Takami H."/>
        </authorList>
    </citation>
    <scope>NUCLEOTIDE SEQUENCE</scope>
    <source>
        <strain evidence="1">Expedition CK06-06</strain>
    </source>
</reference>
<feature type="non-terminal residue" evidence="1">
    <location>
        <position position="1"/>
    </location>
</feature>
<dbReference type="SUPFAM" id="SSF52540">
    <property type="entry name" value="P-loop containing nucleoside triphosphate hydrolases"/>
    <property type="match status" value="1"/>
</dbReference>
<dbReference type="PANTHER" id="PTHR46638:SF1">
    <property type="entry name" value="CORRINOID ADENOSYLTRANSFERASE"/>
    <property type="match status" value="1"/>
</dbReference>
<organism evidence="1">
    <name type="scientific">marine sediment metagenome</name>
    <dbReference type="NCBI Taxonomy" id="412755"/>
    <lineage>
        <taxon>unclassified sequences</taxon>
        <taxon>metagenomes</taxon>
        <taxon>ecological metagenomes</taxon>
    </lineage>
</organism>
<dbReference type="AlphaFoldDB" id="X0V3A7"/>
<dbReference type="GO" id="GO:0005524">
    <property type="term" value="F:ATP binding"/>
    <property type="evidence" value="ECO:0007669"/>
    <property type="project" value="InterPro"/>
</dbReference>
<name>X0V3A7_9ZZZZ</name>
<gene>
    <name evidence="1" type="ORF">S01H1_34715</name>
</gene>
<dbReference type="EMBL" id="BARS01021639">
    <property type="protein sequence ID" value="GAG05892.1"/>
    <property type="molecule type" value="Genomic_DNA"/>
</dbReference>
<dbReference type="Gene3D" id="3.40.50.300">
    <property type="entry name" value="P-loop containing nucleotide triphosphate hydrolases"/>
    <property type="match status" value="1"/>
</dbReference>
<dbReference type="Pfam" id="PF02572">
    <property type="entry name" value="CobA_CobO_BtuR"/>
    <property type="match status" value="1"/>
</dbReference>
<evidence type="ECO:0008006" key="2">
    <source>
        <dbReference type="Google" id="ProtNLM"/>
    </source>
</evidence>
<sequence length="178" mass="19952">GLKVAIVQFMKGGEYTGEFKAAKNFFPASQFSFVQFGKGCVKESLQLKLNGSEKNVCKKGDFIRDVKACGDCRWCFTYEQELEKEQVREGIKHAKQILGSGEWDLVILDEINCAASQGIVPVSAVVELVKKKPKNIELVLTGRNAPEELLEIADLITEMREIKHPWKKGISARKGIEY</sequence>
<protein>
    <recommendedName>
        <fullName evidence="2">Cob(I)yrinic acid a,c-diamide adenosyltransferase</fullName>
    </recommendedName>
</protein>
<dbReference type="InterPro" id="IPR003724">
    <property type="entry name" value="CblAdoTrfase_CobA"/>
</dbReference>